<evidence type="ECO:0000256" key="1">
    <source>
        <dbReference type="ARBA" id="ARBA00004969"/>
    </source>
</evidence>
<dbReference type="GO" id="GO:0032259">
    <property type="term" value="P:methylation"/>
    <property type="evidence" value="ECO:0007669"/>
    <property type="project" value="UniProtKB-KW"/>
</dbReference>
<dbReference type="PANTHER" id="PTHR44307:SF2">
    <property type="entry name" value="PHOSPHOETHANOLAMINE METHYLTRANSFERASE ISOFORM X1"/>
    <property type="match status" value="1"/>
</dbReference>
<comment type="pathway">
    <text evidence="2">Lipid metabolism.</text>
</comment>
<evidence type="ECO:0000256" key="4">
    <source>
        <dbReference type="ARBA" id="ARBA00022679"/>
    </source>
</evidence>
<dbReference type="InterPro" id="IPR029063">
    <property type="entry name" value="SAM-dependent_MTases_sf"/>
</dbReference>
<comment type="catalytic activity">
    <reaction evidence="6">
        <text>N,N-dimethylethanolamine phosphate + S-adenosyl-L-methionine = phosphocholine + S-adenosyl-L-homocysteine + H(+)</text>
        <dbReference type="Rhea" id="RHEA:25325"/>
        <dbReference type="ChEBI" id="CHEBI:15378"/>
        <dbReference type="ChEBI" id="CHEBI:57856"/>
        <dbReference type="ChEBI" id="CHEBI:58641"/>
        <dbReference type="ChEBI" id="CHEBI:59789"/>
        <dbReference type="ChEBI" id="CHEBI:295975"/>
        <dbReference type="EC" id="2.1.1.103"/>
    </reaction>
    <physiologicalReaction direction="left-to-right" evidence="6">
        <dbReference type="Rhea" id="RHEA:25326"/>
    </physiologicalReaction>
</comment>
<sequence length="151" mass="17855">MYGVGHGELSEDFKKYVEQRQYYLRNREQIKEVSFSMKNFFMVQLNRNEIQVAEKVGFTDIVVENMTERFKEILGEERERVEKNKDEFLFRFSQKEYDSLVNGWNAKLKYIADDNHNWNFFLAVKPHKKNCSVATLVTALAVANHSEDASQ</sequence>
<evidence type="ECO:0000256" key="7">
    <source>
        <dbReference type="ARBA" id="ARBA00047841"/>
    </source>
</evidence>
<dbReference type="AlphaFoldDB" id="A0A3P6TT61"/>
<evidence type="ECO:0000313" key="9">
    <source>
        <dbReference type="Proteomes" id="UP000271889"/>
    </source>
</evidence>
<name>A0A3P6TT61_CYLGO</name>
<protein>
    <recommendedName>
        <fullName evidence="5">phosphoethanolamine N-methyltransferase</fullName>
        <ecNumber evidence="5">2.1.1.103</ecNumber>
    </recommendedName>
</protein>
<dbReference type="Proteomes" id="UP000271889">
    <property type="component" value="Unassembled WGS sequence"/>
</dbReference>
<dbReference type="Gene3D" id="3.40.50.150">
    <property type="entry name" value="Vaccinia Virus protein VP39"/>
    <property type="match status" value="1"/>
</dbReference>
<evidence type="ECO:0000256" key="3">
    <source>
        <dbReference type="ARBA" id="ARBA00022603"/>
    </source>
</evidence>
<dbReference type="PANTHER" id="PTHR44307">
    <property type="entry name" value="PHOSPHOETHANOLAMINE METHYLTRANSFERASE"/>
    <property type="match status" value="1"/>
</dbReference>
<reference evidence="8 9" key="1">
    <citation type="submission" date="2018-11" db="EMBL/GenBank/DDBJ databases">
        <authorList>
            <consortium name="Pathogen Informatics"/>
        </authorList>
    </citation>
    <scope>NUCLEOTIDE SEQUENCE [LARGE SCALE GENOMIC DNA]</scope>
</reference>
<keyword evidence="9" id="KW-1185">Reference proteome</keyword>
<dbReference type="EC" id="2.1.1.103" evidence="5"/>
<proteinExistence type="predicted"/>
<keyword evidence="4" id="KW-0808">Transferase</keyword>
<dbReference type="SUPFAM" id="SSF53335">
    <property type="entry name" value="S-adenosyl-L-methionine-dependent methyltransferases"/>
    <property type="match status" value="1"/>
</dbReference>
<evidence type="ECO:0000256" key="6">
    <source>
        <dbReference type="ARBA" id="ARBA00047619"/>
    </source>
</evidence>
<evidence type="ECO:0000256" key="2">
    <source>
        <dbReference type="ARBA" id="ARBA00005189"/>
    </source>
</evidence>
<dbReference type="OrthoDB" id="8300214at2759"/>
<comment type="pathway">
    <text evidence="1">Phospholipid metabolism; phosphatidylcholine biosynthesis.</text>
</comment>
<comment type="catalytic activity">
    <reaction evidence="7">
        <text>N-methylethanolamine phosphate + S-adenosyl-L-methionine = N,N-dimethylethanolamine phosphate + S-adenosyl-L-homocysteine + H(+)</text>
        <dbReference type="Rhea" id="RHEA:25321"/>
        <dbReference type="ChEBI" id="CHEBI:15378"/>
        <dbReference type="ChEBI" id="CHEBI:57781"/>
        <dbReference type="ChEBI" id="CHEBI:57856"/>
        <dbReference type="ChEBI" id="CHEBI:58641"/>
        <dbReference type="ChEBI" id="CHEBI:59789"/>
        <dbReference type="EC" id="2.1.1.103"/>
    </reaction>
    <physiologicalReaction direction="left-to-right" evidence="7">
        <dbReference type="Rhea" id="RHEA:25322"/>
    </physiologicalReaction>
</comment>
<dbReference type="GO" id="GO:0000234">
    <property type="term" value="F:phosphoethanolamine N-methyltransferase activity"/>
    <property type="evidence" value="ECO:0007669"/>
    <property type="project" value="UniProtKB-EC"/>
</dbReference>
<keyword evidence="3" id="KW-0489">Methyltransferase</keyword>
<accession>A0A3P6TT61</accession>
<organism evidence="8 9">
    <name type="scientific">Cylicostephanus goldi</name>
    <name type="common">Nematode worm</name>
    <dbReference type="NCBI Taxonomy" id="71465"/>
    <lineage>
        <taxon>Eukaryota</taxon>
        <taxon>Metazoa</taxon>
        <taxon>Ecdysozoa</taxon>
        <taxon>Nematoda</taxon>
        <taxon>Chromadorea</taxon>
        <taxon>Rhabditida</taxon>
        <taxon>Rhabditina</taxon>
        <taxon>Rhabditomorpha</taxon>
        <taxon>Strongyloidea</taxon>
        <taxon>Strongylidae</taxon>
        <taxon>Cylicostephanus</taxon>
    </lineage>
</organism>
<evidence type="ECO:0000313" key="8">
    <source>
        <dbReference type="EMBL" id="VDK84535.1"/>
    </source>
</evidence>
<evidence type="ECO:0000256" key="5">
    <source>
        <dbReference type="ARBA" id="ARBA00035674"/>
    </source>
</evidence>
<dbReference type="EMBL" id="UYRV01030265">
    <property type="protein sequence ID" value="VDK84535.1"/>
    <property type="molecule type" value="Genomic_DNA"/>
</dbReference>
<gene>
    <name evidence="8" type="ORF">CGOC_LOCUS8311</name>
</gene>